<dbReference type="Gene3D" id="3.20.20.60">
    <property type="entry name" value="Phosphoenolpyruvate-binding domains"/>
    <property type="match status" value="1"/>
</dbReference>
<dbReference type="SUPFAM" id="SSF52935">
    <property type="entry name" value="PK C-terminal domain-like"/>
    <property type="match status" value="1"/>
</dbReference>
<keyword evidence="4 12" id="KW-0808">Transferase</keyword>
<dbReference type="InterPro" id="IPR040442">
    <property type="entry name" value="Pyrv_kinase-like_dom_sf"/>
</dbReference>
<keyword evidence="9 12" id="KW-0460">Magnesium</keyword>
<evidence type="ECO:0000256" key="4">
    <source>
        <dbReference type="ARBA" id="ARBA00022679"/>
    </source>
</evidence>
<keyword evidence="10 12" id="KW-0324">Glycolysis</keyword>
<evidence type="ECO:0000256" key="10">
    <source>
        <dbReference type="ARBA" id="ARBA00023152"/>
    </source>
</evidence>
<protein>
    <recommendedName>
        <fullName evidence="3 12">Pyruvate kinase</fullName>
        <ecNumber evidence="3 12">2.7.1.40</ecNumber>
    </recommendedName>
</protein>
<sequence>TATQMMESMISSPVPTRAEVSDCANAVLDGTDAVMLSAESAAGKYPVEAVEALVRTCIEAERSVDGRGEAPHDTLPFDRIDQTVAMATLYAAGHLDLKAIAALTNSGTSALWLSRYISGTPIYAFTRDEVTYRKMALYRHVQPRMMDADLQDRDAQITHVQTALLKAGVAAPNDRIALTFGQPAGRGANTLRILEIASR</sequence>
<dbReference type="Proteomes" id="UP000809431">
    <property type="component" value="Unassembled WGS sequence"/>
</dbReference>
<gene>
    <name evidence="15" type="ORF">JMJ54_14405</name>
</gene>
<dbReference type="InterPro" id="IPR001697">
    <property type="entry name" value="Pyr_Knase"/>
</dbReference>
<dbReference type="Pfam" id="PF02887">
    <property type="entry name" value="PK_C"/>
    <property type="match status" value="1"/>
</dbReference>
<evidence type="ECO:0000256" key="3">
    <source>
        <dbReference type="ARBA" id="ARBA00012142"/>
    </source>
</evidence>
<dbReference type="Pfam" id="PF00224">
    <property type="entry name" value="PK"/>
    <property type="match status" value="1"/>
</dbReference>
<evidence type="ECO:0000313" key="15">
    <source>
        <dbReference type="EMBL" id="MBM3117024.1"/>
    </source>
</evidence>
<comment type="caution">
    <text evidence="15">The sequence shown here is derived from an EMBL/GenBank/DDBJ whole genome shotgun (WGS) entry which is preliminary data.</text>
</comment>
<dbReference type="PRINTS" id="PR01050">
    <property type="entry name" value="PYRUVTKNASE"/>
</dbReference>
<keyword evidence="16" id="KW-1185">Reference proteome</keyword>
<evidence type="ECO:0000256" key="1">
    <source>
        <dbReference type="ARBA" id="ARBA00004997"/>
    </source>
</evidence>
<keyword evidence="5" id="KW-0479">Metal-binding</keyword>
<comment type="pathway">
    <text evidence="1 12">Carbohydrate degradation; glycolysis; pyruvate from D-glyceraldehyde 3-phosphate: step 5/5.</text>
</comment>
<dbReference type="SUPFAM" id="SSF51621">
    <property type="entry name" value="Phosphoenolpyruvate/pyruvate domain"/>
    <property type="match status" value="1"/>
</dbReference>
<dbReference type="GO" id="GO:0016301">
    <property type="term" value="F:kinase activity"/>
    <property type="evidence" value="ECO:0007669"/>
    <property type="project" value="UniProtKB-KW"/>
</dbReference>
<dbReference type="PANTHER" id="PTHR11817">
    <property type="entry name" value="PYRUVATE KINASE"/>
    <property type="match status" value="1"/>
</dbReference>
<comment type="catalytic activity">
    <reaction evidence="12">
        <text>pyruvate + ATP = phosphoenolpyruvate + ADP + H(+)</text>
        <dbReference type="Rhea" id="RHEA:18157"/>
        <dbReference type="ChEBI" id="CHEBI:15361"/>
        <dbReference type="ChEBI" id="CHEBI:15378"/>
        <dbReference type="ChEBI" id="CHEBI:30616"/>
        <dbReference type="ChEBI" id="CHEBI:58702"/>
        <dbReference type="ChEBI" id="CHEBI:456216"/>
        <dbReference type="EC" id="2.7.1.40"/>
    </reaction>
</comment>
<evidence type="ECO:0000259" key="13">
    <source>
        <dbReference type="Pfam" id="PF00224"/>
    </source>
</evidence>
<evidence type="ECO:0000256" key="9">
    <source>
        <dbReference type="ARBA" id="ARBA00022842"/>
    </source>
</evidence>
<dbReference type="EC" id="2.7.1.40" evidence="3 12"/>
<accession>A0ABS2BN40</accession>
<evidence type="ECO:0000313" key="16">
    <source>
        <dbReference type="Proteomes" id="UP000809431"/>
    </source>
</evidence>
<reference evidence="15 16" key="1">
    <citation type="submission" date="2021-01" db="EMBL/GenBank/DDBJ databases">
        <title>Draft Genome Sequence and Polyhydroxyalkanoate Biosynthetic Potential of Jeongeupia naejangsanensis Type Strain DSM 24253.</title>
        <authorList>
            <person name="Turrini P."/>
            <person name="Artuso I."/>
            <person name="Lugli G.A."/>
            <person name="Frangipani E."/>
            <person name="Ventura M."/>
            <person name="Visca P."/>
        </authorList>
    </citation>
    <scope>NUCLEOTIDE SEQUENCE [LARGE SCALE GENOMIC DNA]</scope>
    <source>
        <strain evidence="15 16">DSM 24253</strain>
    </source>
</reference>
<evidence type="ECO:0000256" key="2">
    <source>
        <dbReference type="ARBA" id="ARBA00008663"/>
    </source>
</evidence>
<dbReference type="EMBL" id="JAESND010000008">
    <property type="protein sequence ID" value="MBM3117024.1"/>
    <property type="molecule type" value="Genomic_DNA"/>
</dbReference>
<keyword evidence="8" id="KW-0067">ATP-binding</keyword>
<evidence type="ECO:0000259" key="14">
    <source>
        <dbReference type="Pfam" id="PF02887"/>
    </source>
</evidence>
<evidence type="ECO:0000256" key="8">
    <source>
        <dbReference type="ARBA" id="ARBA00022840"/>
    </source>
</evidence>
<dbReference type="InterPro" id="IPR015793">
    <property type="entry name" value="Pyrv_Knase_brl"/>
</dbReference>
<organism evidence="15 16">
    <name type="scientific">Jeongeupia naejangsanensis</name>
    <dbReference type="NCBI Taxonomy" id="613195"/>
    <lineage>
        <taxon>Bacteria</taxon>
        <taxon>Pseudomonadati</taxon>
        <taxon>Pseudomonadota</taxon>
        <taxon>Betaproteobacteria</taxon>
        <taxon>Neisseriales</taxon>
        <taxon>Chitinibacteraceae</taxon>
        <taxon>Jeongeupia</taxon>
    </lineage>
</organism>
<dbReference type="InterPro" id="IPR015795">
    <property type="entry name" value="Pyrv_Knase_C"/>
</dbReference>
<dbReference type="Gene3D" id="3.40.1380.20">
    <property type="entry name" value="Pyruvate kinase, C-terminal domain"/>
    <property type="match status" value="1"/>
</dbReference>
<dbReference type="RefSeq" id="WP_239000112.1">
    <property type="nucleotide sequence ID" value="NZ_JAESND010000008.1"/>
</dbReference>
<evidence type="ECO:0000256" key="5">
    <source>
        <dbReference type="ARBA" id="ARBA00022723"/>
    </source>
</evidence>
<evidence type="ECO:0000256" key="11">
    <source>
        <dbReference type="ARBA" id="ARBA00023317"/>
    </source>
</evidence>
<proteinExistence type="inferred from homology"/>
<comment type="similarity">
    <text evidence="2 12">Belongs to the pyruvate kinase family.</text>
</comment>
<dbReference type="InterPro" id="IPR015813">
    <property type="entry name" value="Pyrv/PenolPyrv_kinase-like_dom"/>
</dbReference>
<evidence type="ECO:0000256" key="7">
    <source>
        <dbReference type="ARBA" id="ARBA00022777"/>
    </source>
</evidence>
<evidence type="ECO:0000256" key="12">
    <source>
        <dbReference type="RuleBase" id="RU000504"/>
    </source>
</evidence>
<feature type="domain" description="Pyruvate kinase C-terminal" evidence="14">
    <location>
        <begin position="83"/>
        <end position="194"/>
    </location>
</feature>
<name>A0ABS2BN40_9NEIS</name>
<dbReference type="InterPro" id="IPR036918">
    <property type="entry name" value="Pyrv_Knase_C_sf"/>
</dbReference>
<feature type="non-terminal residue" evidence="15">
    <location>
        <position position="1"/>
    </location>
</feature>
<feature type="domain" description="Pyruvate kinase barrel" evidence="13">
    <location>
        <begin position="1"/>
        <end position="50"/>
    </location>
</feature>
<keyword evidence="11 15" id="KW-0670">Pyruvate</keyword>
<keyword evidence="6" id="KW-0547">Nucleotide-binding</keyword>
<evidence type="ECO:0000256" key="6">
    <source>
        <dbReference type="ARBA" id="ARBA00022741"/>
    </source>
</evidence>
<keyword evidence="7 12" id="KW-0418">Kinase</keyword>